<dbReference type="Gene3D" id="3.40.1080.20">
    <property type="entry name" value="Acetyl-CoA hydrolase/transferase C-terminal domain"/>
    <property type="match status" value="1"/>
</dbReference>
<evidence type="ECO:0000259" key="1">
    <source>
        <dbReference type="Pfam" id="PF13336"/>
    </source>
</evidence>
<dbReference type="GO" id="GO:0008775">
    <property type="term" value="F:acetate CoA-transferase activity"/>
    <property type="evidence" value="ECO:0007669"/>
    <property type="project" value="InterPro"/>
</dbReference>
<dbReference type="Pfam" id="PF13336">
    <property type="entry name" value="AcetylCoA_hyd_C"/>
    <property type="match status" value="1"/>
</dbReference>
<accession>A0A6J7L3R2</accession>
<dbReference type="InterPro" id="IPR026888">
    <property type="entry name" value="AcetylCoA_hyd_C"/>
</dbReference>
<proteinExistence type="predicted"/>
<dbReference type="PANTHER" id="PTHR21432">
    <property type="entry name" value="ACETYL-COA HYDROLASE-RELATED"/>
    <property type="match status" value="1"/>
</dbReference>
<dbReference type="InterPro" id="IPR046433">
    <property type="entry name" value="ActCoA_hydro"/>
</dbReference>
<name>A0A6J7L3R2_9ZZZZ</name>
<dbReference type="AlphaFoldDB" id="A0A6J7L3R2"/>
<gene>
    <name evidence="2" type="ORF">UFOPK3733_02477</name>
</gene>
<evidence type="ECO:0000313" key="2">
    <source>
        <dbReference type="EMBL" id="CAB4961472.1"/>
    </source>
</evidence>
<dbReference type="InterPro" id="IPR037171">
    <property type="entry name" value="NagB/RpiA_transferase-like"/>
</dbReference>
<dbReference type="SUPFAM" id="SSF100950">
    <property type="entry name" value="NagB/RpiA/CoA transferase-like"/>
    <property type="match status" value="1"/>
</dbReference>
<dbReference type="EMBL" id="CAFBNC010000238">
    <property type="protein sequence ID" value="CAB4961472.1"/>
    <property type="molecule type" value="Genomic_DNA"/>
</dbReference>
<feature type="domain" description="Acetyl-CoA hydrolase/transferase C-terminal" evidence="1">
    <location>
        <begin position="8"/>
        <end position="161"/>
    </location>
</feature>
<dbReference type="InterPro" id="IPR038460">
    <property type="entry name" value="AcetylCoA_hyd_C_sf"/>
</dbReference>
<protein>
    <submittedName>
        <fullName evidence="2">Unannotated protein</fullName>
    </submittedName>
</protein>
<sequence>MVATFALGTSDLYEFLDANAAVEFLPVNWVNNPRIIGLEPQMISVNATCEVDVFGQANSEMIDGQLWSGSGGQADFAHGAMFSPNGQGFLALHSTTSDESVSRIKVRLAEGALVTTLKNAVDNVVTEYGVAELHGQPVAERARRLIAIAHPKFRESLEAEARAIGYLHD</sequence>
<reference evidence="2" key="1">
    <citation type="submission" date="2020-05" db="EMBL/GenBank/DDBJ databases">
        <authorList>
            <person name="Chiriac C."/>
            <person name="Salcher M."/>
            <person name="Ghai R."/>
            <person name="Kavagutti S V."/>
        </authorList>
    </citation>
    <scope>NUCLEOTIDE SEQUENCE</scope>
</reference>
<organism evidence="2">
    <name type="scientific">freshwater metagenome</name>
    <dbReference type="NCBI Taxonomy" id="449393"/>
    <lineage>
        <taxon>unclassified sequences</taxon>
        <taxon>metagenomes</taxon>
        <taxon>ecological metagenomes</taxon>
    </lineage>
</organism>
<dbReference type="PANTHER" id="PTHR21432:SF20">
    <property type="entry name" value="ACETYL-COA HYDROLASE"/>
    <property type="match status" value="1"/>
</dbReference>
<dbReference type="GO" id="GO:0006083">
    <property type="term" value="P:acetate metabolic process"/>
    <property type="evidence" value="ECO:0007669"/>
    <property type="project" value="InterPro"/>
</dbReference>